<dbReference type="SUPFAM" id="SSF55008">
    <property type="entry name" value="HMA, heavy metal-associated domain"/>
    <property type="match status" value="1"/>
</dbReference>
<protein>
    <submittedName>
        <fullName evidence="4">Copper chaperone</fullName>
    </submittedName>
</protein>
<proteinExistence type="predicted"/>
<dbReference type="EMBL" id="CP001819">
    <property type="protein sequence ID" value="ACZ23500.1"/>
    <property type="molecule type" value="Genomic_DNA"/>
</dbReference>
<sequence length="100" mass="10859">MPTITTLGVPGMTCSHCVSSVTEELEHVEGVERISVELRNGGVSEVTILSHEPLDEAALRAAVTEAGYETETVDVDAEGLATQSKEQHQQREEFYRDGEA</sequence>
<dbReference type="InterPro" id="IPR036163">
    <property type="entry name" value="HMA_dom_sf"/>
</dbReference>
<dbReference type="InterPro" id="IPR006121">
    <property type="entry name" value="HMA_dom"/>
</dbReference>
<dbReference type="OrthoDB" id="9813965at2"/>
<feature type="compositionally biased region" description="Basic and acidic residues" evidence="2">
    <location>
        <begin position="85"/>
        <end position="100"/>
    </location>
</feature>
<evidence type="ECO:0000256" key="2">
    <source>
        <dbReference type="SAM" id="MobiDB-lite"/>
    </source>
</evidence>
<dbReference type="CDD" id="cd00371">
    <property type="entry name" value="HMA"/>
    <property type="match status" value="1"/>
</dbReference>
<accession>D1BFJ7</accession>
<feature type="region of interest" description="Disordered" evidence="2">
    <location>
        <begin position="78"/>
        <end position="100"/>
    </location>
</feature>
<dbReference type="HOGENOM" id="CLU_134973_6_0_11"/>
<dbReference type="GO" id="GO:0046872">
    <property type="term" value="F:metal ion binding"/>
    <property type="evidence" value="ECO:0007669"/>
    <property type="project" value="UniProtKB-KW"/>
</dbReference>
<evidence type="ECO:0000259" key="3">
    <source>
        <dbReference type="PROSITE" id="PS50846"/>
    </source>
</evidence>
<dbReference type="STRING" id="446469.Sked_36140"/>
<evidence type="ECO:0000256" key="1">
    <source>
        <dbReference type="ARBA" id="ARBA00022723"/>
    </source>
</evidence>
<keyword evidence="1" id="KW-0479">Metal-binding</keyword>
<dbReference type="PROSITE" id="PS01047">
    <property type="entry name" value="HMA_1"/>
    <property type="match status" value="1"/>
</dbReference>
<dbReference type="InterPro" id="IPR017969">
    <property type="entry name" value="Heavy-metal-associated_CS"/>
</dbReference>
<feature type="domain" description="HMA" evidence="3">
    <location>
        <begin position="3"/>
        <end position="71"/>
    </location>
</feature>
<dbReference type="eggNOG" id="COG2608">
    <property type="taxonomic scope" value="Bacteria"/>
</dbReference>
<gene>
    <name evidence="4" type="ordered locus">Sked_36140</name>
</gene>
<dbReference type="Pfam" id="PF00403">
    <property type="entry name" value="HMA"/>
    <property type="match status" value="1"/>
</dbReference>
<dbReference type="KEGG" id="ske:Sked_36140"/>
<evidence type="ECO:0000313" key="5">
    <source>
        <dbReference type="Proteomes" id="UP000000322"/>
    </source>
</evidence>
<evidence type="ECO:0000313" key="4">
    <source>
        <dbReference type="EMBL" id="ACZ23500.1"/>
    </source>
</evidence>
<organism evidence="4 5">
    <name type="scientific">Sanguibacter keddieii (strain ATCC 51767 / DSM 10542 / NCFB 3025 / ST-74)</name>
    <dbReference type="NCBI Taxonomy" id="446469"/>
    <lineage>
        <taxon>Bacteria</taxon>
        <taxon>Bacillati</taxon>
        <taxon>Actinomycetota</taxon>
        <taxon>Actinomycetes</taxon>
        <taxon>Micrococcales</taxon>
        <taxon>Sanguibacteraceae</taxon>
        <taxon>Sanguibacter</taxon>
    </lineage>
</organism>
<dbReference type="Gene3D" id="3.30.70.100">
    <property type="match status" value="1"/>
</dbReference>
<keyword evidence="5" id="KW-1185">Reference proteome</keyword>
<dbReference type="AlphaFoldDB" id="D1BFJ7"/>
<name>D1BFJ7_SANKS</name>
<dbReference type="RefSeq" id="WP_012868568.1">
    <property type="nucleotide sequence ID" value="NC_013521.1"/>
</dbReference>
<reference evidence="4 5" key="1">
    <citation type="journal article" date="2009" name="Stand. Genomic Sci.">
        <title>Complete genome sequence of Sanguibacter keddieii type strain (ST-74).</title>
        <authorList>
            <person name="Ivanova N."/>
            <person name="Sikorski J."/>
            <person name="Sims D."/>
            <person name="Brettin T."/>
            <person name="Detter J.C."/>
            <person name="Han C."/>
            <person name="Lapidus A."/>
            <person name="Copeland A."/>
            <person name="Glavina Del Rio T."/>
            <person name="Nolan M."/>
            <person name="Chen F."/>
            <person name="Lucas S."/>
            <person name="Tice H."/>
            <person name="Cheng J.F."/>
            <person name="Bruce D."/>
            <person name="Goodwin L."/>
            <person name="Pitluck S."/>
            <person name="Pati A."/>
            <person name="Mavromatis K."/>
            <person name="Chen A."/>
            <person name="Palaniappan K."/>
            <person name="D'haeseleer P."/>
            <person name="Chain P."/>
            <person name="Bristow J."/>
            <person name="Eisen J.A."/>
            <person name="Markowitz V."/>
            <person name="Hugenholtz P."/>
            <person name="Goker M."/>
            <person name="Pukall R."/>
            <person name="Klenk H.P."/>
            <person name="Kyrpides N.C."/>
        </authorList>
    </citation>
    <scope>NUCLEOTIDE SEQUENCE [LARGE SCALE GENOMIC DNA]</scope>
    <source>
        <strain evidence="5">ATCC 51767 / DSM 10542 / NCFB 3025 / ST-74</strain>
    </source>
</reference>
<dbReference type="Proteomes" id="UP000000322">
    <property type="component" value="Chromosome"/>
</dbReference>
<dbReference type="PROSITE" id="PS50846">
    <property type="entry name" value="HMA_2"/>
    <property type="match status" value="1"/>
</dbReference>